<accession>A0A397W564</accession>
<reference evidence="1 2" key="1">
    <citation type="submission" date="2018-06" db="EMBL/GenBank/DDBJ databases">
        <title>Comparative genomics reveals the genomic features of Rhizophagus irregularis, R. cerebriforme, R. diaphanum and Gigaspora rosea, and their symbiotic lifestyle signature.</title>
        <authorList>
            <person name="Morin E."/>
            <person name="San Clemente H."/>
            <person name="Chen E.C.H."/>
            <person name="De La Providencia I."/>
            <person name="Hainaut M."/>
            <person name="Kuo A."/>
            <person name="Kohler A."/>
            <person name="Murat C."/>
            <person name="Tang N."/>
            <person name="Roy S."/>
            <person name="Loubradou J."/>
            <person name="Henrissat B."/>
            <person name="Grigoriev I.V."/>
            <person name="Corradi N."/>
            <person name="Roux C."/>
            <person name="Martin F.M."/>
        </authorList>
    </citation>
    <scope>NUCLEOTIDE SEQUENCE [LARGE SCALE GENOMIC DNA]</scope>
    <source>
        <strain evidence="1 2">DAOM 194757</strain>
    </source>
</reference>
<protein>
    <submittedName>
        <fullName evidence="1">Uncharacterized protein</fullName>
    </submittedName>
</protein>
<dbReference type="GO" id="GO:0007166">
    <property type="term" value="P:cell surface receptor signaling pathway"/>
    <property type="evidence" value="ECO:0007669"/>
    <property type="project" value="InterPro"/>
</dbReference>
<comment type="caution">
    <text evidence="1">The sequence shown here is derived from an EMBL/GenBank/DDBJ whole genome shotgun (WGS) entry which is preliminary data.</text>
</comment>
<dbReference type="OrthoDB" id="2424484at2759"/>
<sequence>MQLNKRMCNQLGLYITKTVSNVKMLQSQCNDDELLTVENYKSFNKFLQNLRKLNHFIENISQIKRLKRFIQETDSGISLERLKDEYFQLLEEYHESTSSLKFDIQIDNKTDYINQDIEETIKFIQAFERNFEGDSMFSFIDKISIDKELSEKDIPESYDNQNVKFIKCKIKFQIT</sequence>
<dbReference type="EMBL" id="QKWP01000043">
    <property type="protein sequence ID" value="RIB29241.1"/>
    <property type="molecule type" value="Genomic_DNA"/>
</dbReference>
<evidence type="ECO:0000313" key="2">
    <source>
        <dbReference type="Proteomes" id="UP000266673"/>
    </source>
</evidence>
<dbReference type="AlphaFoldDB" id="A0A397W564"/>
<keyword evidence="2" id="KW-1185">Reference proteome</keyword>
<organism evidence="1 2">
    <name type="scientific">Gigaspora rosea</name>
    <dbReference type="NCBI Taxonomy" id="44941"/>
    <lineage>
        <taxon>Eukaryota</taxon>
        <taxon>Fungi</taxon>
        <taxon>Fungi incertae sedis</taxon>
        <taxon>Mucoromycota</taxon>
        <taxon>Glomeromycotina</taxon>
        <taxon>Glomeromycetes</taxon>
        <taxon>Diversisporales</taxon>
        <taxon>Gigasporaceae</taxon>
        <taxon>Gigaspora</taxon>
    </lineage>
</organism>
<dbReference type="Gene3D" id="1.20.930.20">
    <property type="entry name" value="Adaptor protein Cbl, N-terminal domain"/>
    <property type="match status" value="1"/>
</dbReference>
<evidence type="ECO:0000313" key="1">
    <source>
        <dbReference type="EMBL" id="RIB29241.1"/>
    </source>
</evidence>
<gene>
    <name evidence="1" type="ORF">C2G38_2027916</name>
</gene>
<name>A0A397W564_9GLOM</name>
<proteinExistence type="predicted"/>
<dbReference type="Proteomes" id="UP000266673">
    <property type="component" value="Unassembled WGS sequence"/>
</dbReference>
<dbReference type="InterPro" id="IPR036537">
    <property type="entry name" value="Adaptor_Cbl_N_dom_sf"/>
</dbReference>